<dbReference type="PANTHER" id="PTHR38479:SF2">
    <property type="entry name" value="WINGED HELIX DNA-BINDING DOMAIN-CONTAINING PROTEIN"/>
    <property type="match status" value="1"/>
</dbReference>
<gene>
    <name evidence="1" type="ORF">PGB27_24035</name>
</gene>
<comment type="caution">
    <text evidence="1">The sequence shown here is derived from an EMBL/GenBank/DDBJ whole genome shotgun (WGS) entry which is preliminary data.</text>
</comment>
<keyword evidence="1" id="KW-0238">DNA-binding</keyword>
<reference evidence="1 2" key="1">
    <citation type="submission" date="2023-02" db="EMBL/GenBank/DDBJ databases">
        <title>Genome sequencing required for Actinomycetospora new species description.</title>
        <authorList>
            <person name="Saimee Y."/>
            <person name="Duangmal K."/>
        </authorList>
    </citation>
    <scope>NUCLEOTIDE SEQUENCE [LARGE SCALE GENOMIC DNA]</scope>
    <source>
        <strain evidence="1 2">DW7H6</strain>
    </source>
</reference>
<dbReference type="InterPro" id="IPR009351">
    <property type="entry name" value="AlkZ-like"/>
</dbReference>
<protein>
    <submittedName>
        <fullName evidence="1">Winged helix DNA-binding domain-containing protein</fullName>
    </submittedName>
</protein>
<accession>A0ABT5T080</accession>
<proteinExistence type="predicted"/>
<organism evidence="1 2">
    <name type="scientific">Actinomycetospora lemnae</name>
    <dbReference type="NCBI Taxonomy" id="3019891"/>
    <lineage>
        <taxon>Bacteria</taxon>
        <taxon>Bacillati</taxon>
        <taxon>Actinomycetota</taxon>
        <taxon>Actinomycetes</taxon>
        <taxon>Pseudonocardiales</taxon>
        <taxon>Pseudonocardiaceae</taxon>
        <taxon>Actinomycetospora</taxon>
    </lineage>
</organism>
<dbReference type="Proteomes" id="UP001300763">
    <property type="component" value="Unassembled WGS sequence"/>
</dbReference>
<dbReference type="GO" id="GO:0003677">
    <property type="term" value="F:DNA binding"/>
    <property type="evidence" value="ECO:0007669"/>
    <property type="project" value="UniProtKB-KW"/>
</dbReference>
<dbReference type="PANTHER" id="PTHR38479">
    <property type="entry name" value="LMO0824 PROTEIN"/>
    <property type="match status" value="1"/>
</dbReference>
<dbReference type="Pfam" id="PF06224">
    <property type="entry name" value="AlkZ-like"/>
    <property type="match status" value="1"/>
</dbReference>
<evidence type="ECO:0000313" key="2">
    <source>
        <dbReference type="Proteomes" id="UP001300763"/>
    </source>
</evidence>
<dbReference type="RefSeq" id="WP_274202955.1">
    <property type="nucleotide sequence ID" value="NZ_JAQZAO010000012.1"/>
</dbReference>
<name>A0ABT5T080_9PSEU</name>
<dbReference type="EMBL" id="JAQZAO010000012">
    <property type="protein sequence ID" value="MDD7968424.1"/>
    <property type="molecule type" value="Genomic_DNA"/>
</dbReference>
<evidence type="ECO:0000313" key="1">
    <source>
        <dbReference type="EMBL" id="MDD7968424.1"/>
    </source>
</evidence>
<keyword evidence="2" id="KW-1185">Reference proteome</keyword>
<sequence length="392" mass="42307">MGVDQVMAYRLGAHHLHRRLDAGGVLTAAGACGLQDSPPGSAAIALHARVADVGPGTIPAAVEDRSLFHTWAMRGAPFFFPTADLAVFTTGVRPPDEAARRRFVVGVEDALERLGMGLDEATEHLRSRIDQVLRDRGLGITALGAELAAAIADDLAVETRRTWEAEGPYAPGQSWGEAVVHFCLRLLALERVVCFAHREGSTLPFVLVEQWLDAAPAPLDAAVARGAVARRYLRCYGPSTRAEMAGWLGIAARDAGPWWSEIEDELCEVRVDGRSRWLLGEDLDRLCSPPQVTGVRLLPPRDPLLQLRDRASLAPRVLHRLLWRSTGAPGVVLLDGRLVATWCARTKGARLVVSVEPFAPLHATTRSGVEAEVASIAPLRGCASFAVSFEGR</sequence>